<dbReference type="PANTHER" id="PTHR43065">
    <property type="entry name" value="SENSOR HISTIDINE KINASE"/>
    <property type="match status" value="1"/>
</dbReference>
<dbReference type="AlphaFoldDB" id="A0A401G1Q0"/>
<evidence type="ECO:0000259" key="12">
    <source>
        <dbReference type="PROSITE" id="PS50885"/>
    </source>
</evidence>
<comment type="subcellular location">
    <subcellularLocation>
        <location evidence="2">Membrane</location>
    </subcellularLocation>
</comment>
<feature type="domain" description="HAMP" evidence="12">
    <location>
        <begin position="194"/>
        <end position="246"/>
    </location>
</feature>
<dbReference type="InterPro" id="IPR004358">
    <property type="entry name" value="Sig_transdc_His_kin-like_C"/>
</dbReference>
<accession>A0A401G1Q0</accession>
<dbReference type="CDD" id="cd00082">
    <property type="entry name" value="HisKA"/>
    <property type="match status" value="1"/>
</dbReference>
<name>A0A401G1Q0_9BACT</name>
<dbReference type="SMART" id="SM00387">
    <property type="entry name" value="HATPase_c"/>
    <property type="match status" value="1"/>
</dbReference>
<evidence type="ECO:0000256" key="1">
    <source>
        <dbReference type="ARBA" id="ARBA00000085"/>
    </source>
</evidence>
<keyword evidence="9" id="KW-0902">Two-component regulatory system</keyword>
<organism evidence="13 14">
    <name type="scientific">Desulfonema ishimotonii</name>
    <dbReference type="NCBI Taxonomy" id="45657"/>
    <lineage>
        <taxon>Bacteria</taxon>
        <taxon>Pseudomonadati</taxon>
        <taxon>Thermodesulfobacteriota</taxon>
        <taxon>Desulfobacteria</taxon>
        <taxon>Desulfobacterales</taxon>
        <taxon>Desulfococcaceae</taxon>
        <taxon>Desulfonema</taxon>
    </lineage>
</organism>
<evidence type="ECO:0000259" key="11">
    <source>
        <dbReference type="PROSITE" id="PS50109"/>
    </source>
</evidence>
<keyword evidence="8" id="KW-0067">ATP-binding</keyword>
<dbReference type="RefSeq" id="WP_166405218.1">
    <property type="nucleotide sequence ID" value="NZ_BEXT01000001.1"/>
</dbReference>
<comment type="catalytic activity">
    <reaction evidence="1">
        <text>ATP + protein L-histidine = ADP + protein N-phospho-L-histidine.</text>
        <dbReference type="EC" id="2.7.13.3"/>
    </reaction>
</comment>
<dbReference type="Gene3D" id="3.30.565.10">
    <property type="entry name" value="Histidine kinase-like ATPase, C-terminal domain"/>
    <property type="match status" value="1"/>
</dbReference>
<dbReference type="EMBL" id="BEXT01000001">
    <property type="protein sequence ID" value="GBC63168.1"/>
    <property type="molecule type" value="Genomic_DNA"/>
</dbReference>
<dbReference type="SMART" id="SM00388">
    <property type="entry name" value="HisKA"/>
    <property type="match status" value="1"/>
</dbReference>
<keyword evidence="4" id="KW-0597">Phosphoprotein</keyword>
<evidence type="ECO:0000256" key="6">
    <source>
        <dbReference type="ARBA" id="ARBA00022741"/>
    </source>
</evidence>
<dbReference type="InterPro" id="IPR003661">
    <property type="entry name" value="HisK_dim/P_dom"/>
</dbReference>
<dbReference type="SUPFAM" id="SSF158472">
    <property type="entry name" value="HAMP domain-like"/>
    <property type="match status" value="1"/>
</dbReference>
<dbReference type="PANTHER" id="PTHR43065:SF46">
    <property type="entry name" value="C4-DICARBOXYLATE TRANSPORT SENSOR PROTEIN DCTB"/>
    <property type="match status" value="1"/>
</dbReference>
<feature type="transmembrane region" description="Helical" evidence="10">
    <location>
        <begin position="9"/>
        <end position="29"/>
    </location>
</feature>
<gene>
    <name evidence="13" type="ORF">DENIS_4161</name>
</gene>
<dbReference type="GO" id="GO:0000155">
    <property type="term" value="F:phosphorelay sensor kinase activity"/>
    <property type="evidence" value="ECO:0007669"/>
    <property type="project" value="InterPro"/>
</dbReference>
<dbReference type="EC" id="2.7.13.3" evidence="3"/>
<keyword evidence="10" id="KW-0812">Transmembrane</keyword>
<dbReference type="CDD" id="cd06225">
    <property type="entry name" value="HAMP"/>
    <property type="match status" value="1"/>
</dbReference>
<dbReference type="InterPro" id="IPR036097">
    <property type="entry name" value="HisK_dim/P_sf"/>
</dbReference>
<proteinExistence type="predicted"/>
<evidence type="ECO:0000256" key="2">
    <source>
        <dbReference type="ARBA" id="ARBA00004370"/>
    </source>
</evidence>
<reference evidence="14" key="2">
    <citation type="submission" date="2019-01" db="EMBL/GenBank/DDBJ databases">
        <title>Genome sequence of Desulfonema ishimotonii strain Tokyo 01.</title>
        <authorList>
            <person name="Fukui M."/>
        </authorList>
    </citation>
    <scope>NUCLEOTIDE SEQUENCE [LARGE SCALE GENOMIC DNA]</scope>
    <source>
        <strain evidence="14">Tokyo 01</strain>
    </source>
</reference>
<dbReference type="SMART" id="SM00304">
    <property type="entry name" value="HAMP"/>
    <property type="match status" value="1"/>
</dbReference>
<evidence type="ECO:0000256" key="5">
    <source>
        <dbReference type="ARBA" id="ARBA00022679"/>
    </source>
</evidence>
<dbReference type="Pfam" id="PF00512">
    <property type="entry name" value="HisKA"/>
    <property type="match status" value="1"/>
</dbReference>
<dbReference type="Pfam" id="PF00672">
    <property type="entry name" value="HAMP"/>
    <property type="match status" value="1"/>
</dbReference>
<comment type="caution">
    <text evidence="13">The sequence shown here is derived from an EMBL/GenBank/DDBJ whole genome shotgun (WGS) entry which is preliminary data.</text>
</comment>
<sequence length="477" mass="53576">MQISLRKKIYIHFCVFMAVNGLIWFLSYYGDYELNQKLQIIDKKNDLLSTVLEARRYEKNFFLDGDRAHLKQAIAYVDAIEYKLRHIINAHGKYTLTRDFNPKLADIRAYDHALQQLLATTDAGVRTGKAPEESVAVHKKISEMGHRITEDFDQLVRQERLHVRRLIGRSRFGFFSSMGALLLLSVLTTLFLIFNVTGPLKSIEDAIHKIAKGDYTSIPTVKAGYEFESLVSSLNEMINELNRRGEHLVQMEKLASLGTLTSGVAHELNNPLNNISTSLQILMEELEDADLTFKREMLAEAGQQVDRARDIVRALLEFARQSAFSRKPVYIRTLVDKTIGLIRSEIPGNISLSVGVPEKTEACVDPARIQQVLINLMMNGIHAMTDSGGVLDIRCHMCEAENALCLQIQDRGVGIPEENRSRIFDPFFTTKGVGKGSGLGLSVSHGIIEQHGGRIEVDSVPGRGTTFNIYLPCQEDK</sequence>
<feature type="domain" description="Histidine kinase" evidence="11">
    <location>
        <begin position="263"/>
        <end position="475"/>
    </location>
</feature>
<dbReference type="InterPro" id="IPR003594">
    <property type="entry name" value="HATPase_dom"/>
</dbReference>
<evidence type="ECO:0000256" key="9">
    <source>
        <dbReference type="ARBA" id="ARBA00023012"/>
    </source>
</evidence>
<evidence type="ECO:0000256" key="3">
    <source>
        <dbReference type="ARBA" id="ARBA00012438"/>
    </source>
</evidence>
<keyword evidence="10" id="KW-1133">Transmembrane helix</keyword>
<keyword evidence="6" id="KW-0547">Nucleotide-binding</keyword>
<dbReference type="Gene3D" id="1.10.287.130">
    <property type="match status" value="1"/>
</dbReference>
<evidence type="ECO:0000256" key="10">
    <source>
        <dbReference type="SAM" id="Phobius"/>
    </source>
</evidence>
<evidence type="ECO:0000313" key="14">
    <source>
        <dbReference type="Proteomes" id="UP000288096"/>
    </source>
</evidence>
<dbReference type="SUPFAM" id="SSF55874">
    <property type="entry name" value="ATPase domain of HSP90 chaperone/DNA topoisomerase II/histidine kinase"/>
    <property type="match status" value="1"/>
</dbReference>
<dbReference type="Pfam" id="PF02518">
    <property type="entry name" value="HATPase_c"/>
    <property type="match status" value="1"/>
</dbReference>
<feature type="transmembrane region" description="Helical" evidence="10">
    <location>
        <begin position="172"/>
        <end position="194"/>
    </location>
</feature>
<dbReference type="InterPro" id="IPR036890">
    <property type="entry name" value="HATPase_C_sf"/>
</dbReference>
<reference evidence="14" key="1">
    <citation type="submission" date="2017-11" db="EMBL/GenBank/DDBJ databases">
        <authorList>
            <person name="Watanabe M."/>
            <person name="Kojima H."/>
        </authorList>
    </citation>
    <scope>NUCLEOTIDE SEQUENCE [LARGE SCALE GENOMIC DNA]</scope>
    <source>
        <strain evidence="14">Tokyo 01</strain>
    </source>
</reference>
<protein>
    <recommendedName>
        <fullName evidence="3">histidine kinase</fullName>
        <ecNumber evidence="3">2.7.13.3</ecNumber>
    </recommendedName>
</protein>
<dbReference type="Gene3D" id="6.10.340.10">
    <property type="match status" value="1"/>
</dbReference>
<keyword evidence="14" id="KW-1185">Reference proteome</keyword>
<keyword evidence="5" id="KW-0808">Transferase</keyword>
<dbReference type="PROSITE" id="PS50109">
    <property type="entry name" value="HIS_KIN"/>
    <property type="match status" value="1"/>
</dbReference>
<dbReference type="GO" id="GO:0005524">
    <property type="term" value="F:ATP binding"/>
    <property type="evidence" value="ECO:0007669"/>
    <property type="project" value="UniProtKB-KW"/>
</dbReference>
<keyword evidence="10" id="KW-0472">Membrane</keyword>
<dbReference type="GO" id="GO:0016020">
    <property type="term" value="C:membrane"/>
    <property type="evidence" value="ECO:0007669"/>
    <property type="project" value="UniProtKB-SubCell"/>
</dbReference>
<evidence type="ECO:0000256" key="8">
    <source>
        <dbReference type="ARBA" id="ARBA00022840"/>
    </source>
</evidence>
<evidence type="ECO:0000256" key="7">
    <source>
        <dbReference type="ARBA" id="ARBA00022777"/>
    </source>
</evidence>
<dbReference type="InterPro" id="IPR003660">
    <property type="entry name" value="HAMP_dom"/>
</dbReference>
<keyword evidence="7 13" id="KW-0418">Kinase</keyword>
<dbReference type="SUPFAM" id="SSF47384">
    <property type="entry name" value="Homodimeric domain of signal transducing histidine kinase"/>
    <property type="match status" value="1"/>
</dbReference>
<evidence type="ECO:0000313" key="13">
    <source>
        <dbReference type="EMBL" id="GBC63168.1"/>
    </source>
</evidence>
<dbReference type="PRINTS" id="PR00344">
    <property type="entry name" value="BCTRLSENSOR"/>
</dbReference>
<dbReference type="PROSITE" id="PS50885">
    <property type="entry name" value="HAMP"/>
    <property type="match status" value="1"/>
</dbReference>
<evidence type="ECO:0000256" key="4">
    <source>
        <dbReference type="ARBA" id="ARBA00022553"/>
    </source>
</evidence>
<dbReference type="Proteomes" id="UP000288096">
    <property type="component" value="Unassembled WGS sequence"/>
</dbReference>
<dbReference type="InterPro" id="IPR005467">
    <property type="entry name" value="His_kinase_dom"/>
</dbReference>